<keyword evidence="3" id="KW-1185">Reference proteome</keyword>
<dbReference type="EMBL" id="PVEP01000015">
    <property type="protein sequence ID" value="PQV52906.1"/>
    <property type="molecule type" value="Genomic_DNA"/>
</dbReference>
<feature type="compositionally biased region" description="Pro residues" evidence="1">
    <location>
        <begin position="68"/>
        <end position="92"/>
    </location>
</feature>
<dbReference type="RefSeq" id="WP_170076263.1">
    <property type="nucleotide sequence ID" value="NZ_PVEP01000015.1"/>
</dbReference>
<evidence type="ECO:0000256" key="1">
    <source>
        <dbReference type="SAM" id="MobiDB-lite"/>
    </source>
</evidence>
<organism evidence="2 3">
    <name type="scientific">Albidovulum denitrificans</name>
    <dbReference type="NCBI Taxonomy" id="404881"/>
    <lineage>
        <taxon>Bacteria</taxon>
        <taxon>Pseudomonadati</taxon>
        <taxon>Pseudomonadota</taxon>
        <taxon>Alphaproteobacteria</taxon>
        <taxon>Rhodobacterales</taxon>
        <taxon>Paracoccaceae</taxon>
        <taxon>Albidovulum</taxon>
    </lineage>
</organism>
<gene>
    <name evidence="2" type="ORF">LX70_04012</name>
</gene>
<reference evidence="2 3" key="1">
    <citation type="submission" date="2018-02" db="EMBL/GenBank/DDBJ databases">
        <title>Genomic Encyclopedia of Archaeal and Bacterial Type Strains, Phase II (KMG-II): from individual species to whole genera.</title>
        <authorList>
            <person name="Goeker M."/>
        </authorList>
    </citation>
    <scope>NUCLEOTIDE SEQUENCE [LARGE SCALE GENOMIC DNA]</scope>
    <source>
        <strain evidence="2 3">DSM 18921</strain>
    </source>
</reference>
<evidence type="ECO:0000313" key="2">
    <source>
        <dbReference type="EMBL" id="PQV52906.1"/>
    </source>
</evidence>
<sequence>MTLDKIDPRYEYAPDVAPSDGLRSTIYDKTHGILFLTSVAQIERVKEGDYLVTMRAKSIGDLDADAPVPEPVDPPVEPTPVDPPPDPDPVPTPPVIGSTVAINETDLRDKVAKLGSGPATIGVKNGHFGAITLSGVNLGGQLTIVAENRREAKFESILLKGGSKDVQLFGLGTCPKGNATGGGTGPELQNKVYGITADASTSKIIVMDAFCQGHLDSANHAWWTEAEWRSRAQGGVMIQGADSAIIDSYAEGVRFGFNMMGDRGVMDSLRVFGASGDCFRATAHDLVCRNLLGSDLVYMNDGNHPDGLQSFLLDSNRKVVVMRNLTLKNIALFDWTVRHDNPMRFASENTNPAMRRWGRMQGLGLHQAGFSNMSIEDVYIKTPVPNGLHIGGVNGLYGRRWTVLNSDYGLSDIDSYDTRWPKINVNATGIVDVADTEAEDYAGSLAGQIVNAKGCDYTAPEPAWVAPLRQLAA</sequence>
<dbReference type="AlphaFoldDB" id="A0A2S8RWH3"/>
<protein>
    <recommendedName>
        <fullName evidence="4">Pectate lyase-like protein</fullName>
    </recommendedName>
</protein>
<feature type="region of interest" description="Disordered" evidence="1">
    <location>
        <begin position="62"/>
        <end position="92"/>
    </location>
</feature>
<accession>A0A2S8RWH3</accession>
<evidence type="ECO:0000313" key="3">
    <source>
        <dbReference type="Proteomes" id="UP000238338"/>
    </source>
</evidence>
<dbReference type="Proteomes" id="UP000238338">
    <property type="component" value="Unassembled WGS sequence"/>
</dbReference>
<comment type="caution">
    <text evidence="2">The sequence shown here is derived from an EMBL/GenBank/DDBJ whole genome shotgun (WGS) entry which is preliminary data.</text>
</comment>
<name>A0A2S8RWH3_9RHOB</name>
<proteinExistence type="predicted"/>
<evidence type="ECO:0008006" key="4">
    <source>
        <dbReference type="Google" id="ProtNLM"/>
    </source>
</evidence>